<dbReference type="CDD" id="cd13861">
    <property type="entry name" value="CuRO_1_CumA_like"/>
    <property type="match status" value="1"/>
</dbReference>
<reference evidence="8 9" key="1">
    <citation type="submission" date="2015-12" db="EMBL/GenBank/DDBJ databases">
        <authorList>
            <person name="Shamseldin A."/>
            <person name="Moawad H."/>
            <person name="Abd El-Rahim W.M."/>
            <person name="Sadowsky M.J."/>
        </authorList>
    </citation>
    <scope>NUCLEOTIDE SEQUENCE [LARGE SCALE GENOMIC DNA]</scope>
    <source>
        <strain evidence="8 9">S43</strain>
    </source>
</reference>
<sequence length="533" mass="57045">MFLPDRSFVVPSSSPSREGKSLDRRRFLKFGTAGLVVVGGGALAGTRLFGDPTPVGPGGAAVSAAEAGRATTGKVVRRQLRAAPATVDLGGRTVRTWAYEGTVPGPEIRVSAGDQLQVRLVNDLPEETTVHWHGLALRNDMDGVPGVTQDPVAAGGAFDYSFVVPDPGTYWFHPHVGAQLDRGLQAPLIVDDPAEPGDYDQEVVLVLDDWTDGWGESPEAIVERMAREGMDMGDMSGMDMGGMSGMEDMDMGGMDMEGSMPSADQPLGADTGDVSYPGHLINGRLPQDPFVITSAPRRRIRLRIINAGGDTAYRFAVGGHRLSVTHTDGFPVVPVEVDTLIIGMGERYDVVITTGDGAFPVVAVPEGKDAAPAQAVLRTASGATPAPGARPGELTGQLLRYTDLAPTETAALEAREPDRELELALQMVDGGRQWVINGVPFGEHTPLEIRAEERVRLVMRNESMMFHPMHLHGHTFALAGQAGPGIRKDTINVLPMETLAVDFQADNPGQWLVHCHNIYHGELGMMTVISYRA</sequence>
<feature type="compositionally biased region" description="Low complexity" evidence="4">
    <location>
        <begin position="1"/>
        <end position="16"/>
    </location>
</feature>
<name>A0A2N4SZN5_9MICC</name>
<evidence type="ECO:0000259" key="6">
    <source>
        <dbReference type="Pfam" id="PF07731"/>
    </source>
</evidence>
<dbReference type="InterPro" id="IPR002355">
    <property type="entry name" value="Cu_oxidase_Cu_BS"/>
</dbReference>
<accession>A0A2N4SZN5</accession>
<evidence type="ECO:0000259" key="7">
    <source>
        <dbReference type="Pfam" id="PF07732"/>
    </source>
</evidence>
<dbReference type="InterPro" id="IPR011706">
    <property type="entry name" value="Cu-oxidase_C"/>
</dbReference>
<evidence type="ECO:0000256" key="2">
    <source>
        <dbReference type="ARBA" id="ARBA00023002"/>
    </source>
</evidence>
<dbReference type="EMBL" id="LOMZ01000001">
    <property type="protein sequence ID" value="PLC11448.1"/>
    <property type="molecule type" value="Genomic_DNA"/>
</dbReference>
<feature type="region of interest" description="Disordered" evidence="4">
    <location>
        <begin position="1"/>
        <end position="21"/>
    </location>
</feature>
<evidence type="ECO:0000256" key="1">
    <source>
        <dbReference type="ARBA" id="ARBA00022723"/>
    </source>
</evidence>
<dbReference type="InterPro" id="IPR008972">
    <property type="entry name" value="Cupredoxin"/>
</dbReference>
<dbReference type="PANTHER" id="PTHR11709">
    <property type="entry name" value="MULTI-COPPER OXIDASE"/>
    <property type="match status" value="1"/>
</dbReference>
<dbReference type="Pfam" id="PF07731">
    <property type="entry name" value="Cu-oxidase_2"/>
    <property type="match status" value="1"/>
</dbReference>
<dbReference type="Proteomes" id="UP000234632">
    <property type="component" value="Unassembled WGS sequence"/>
</dbReference>
<dbReference type="PROSITE" id="PS00080">
    <property type="entry name" value="MULTICOPPER_OXIDASE2"/>
    <property type="match status" value="1"/>
</dbReference>
<feature type="domain" description="Plastocyanin-like" evidence="6">
    <location>
        <begin position="426"/>
        <end position="529"/>
    </location>
</feature>
<feature type="domain" description="Plastocyanin-like" evidence="7">
    <location>
        <begin position="90"/>
        <end position="194"/>
    </location>
</feature>
<evidence type="ECO:0000313" key="9">
    <source>
        <dbReference type="Proteomes" id="UP000234632"/>
    </source>
</evidence>
<evidence type="ECO:0000256" key="4">
    <source>
        <dbReference type="SAM" id="MobiDB-lite"/>
    </source>
</evidence>
<evidence type="ECO:0000259" key="5">
    <source>
        <dbReference type="Pfam" id="PF00394"/>
    </source>
</evidence>
<keyword evidence="3" id="KW-0186">Copper</keyword>
<proteinExistence type="predicted"/>
<gene>
    <name evidence="8" type="ORF">AUQ48_03270</name>
</gene>
<dbReference type="AlphaFoldDB" id="A0A2N4SZN5"/>
<dbReference type="GO" id="GO:0005507">
    <property type="term" value="F:copper ion binding"/>
    <property type="evidence" value="ECO:0007669"/>
    <property type="project" value="InterPro"/>
</dbReference>
<feature type="domain" description="Plastocyanin-like" evidence="5">
    <location>
        <begin position="278"/>
        <end position="374"/>
    </location>
</feature>
<dbReference type="GO" id="GO:0016491">
    <property type="term" value="F:oxidoreductase activity"/>
    <property type="evidence" value="ECO:0007669"/>
    <property type="project" value="UniProtKB-KW"/>
</dbReference>
<dbReference type="CDD" id="cd13896">
    <property type="entry name" value="CuRO_3_CopA"/>
    <property type="match status" value="1"/>
</dbReference>
<keyword evidence="1" id="KW-0479">Metal-binding</keyword>
<dbReference type="InterPro" id="IPR045087">
    <property type="entry name" value="Cu-oxidase_fam"/>
</dbReference>
<evidence type="ECO:0000313" key="8">
    <source>
        <dbReference type="EMBL" id="PLC11448.1"/>
    </source>
</evidence>
<dbReference type="SUPFAM" id="SSF49503">
    <property type="entry name" value="Cupredoxins"/>
    <property type="match status" value="3"/>
</dbReference>
<dbReference type="Pfam" id="PF00394">
    <property type="entry name" value="Cu-oxidase"/>
    <property type="match status" value="1"/>
</dbReference>
<dbReference type="InterPro" id="IPR001117">
    <property type="entry name" value="Cu-oxidase_2nd"/>
</dbReference>
<protein>
    <submittedName>
        <fullName evidence="8">Copper oxidase</fullName>
    </submittedName>
</protein>
<dbReference type="InterPro" id="IPR034279">
    <property type="entry name" value="CuRO_3_CopA"/>
</dbReference>
<dbReference type="Gene3D" id="2.60.40.420">
    <property type="entry name" value="Cupredoxins - blue copper proteins"/>
    <property type="match status" value="3"/>
</dbReference>
<dbReference type="Pfam" id="PF07732">
    <property type="entry name" value="Cu-oxidase_3"/>
    <property type="match status" value="1"/>
</dbReference>
<evidence type="ECO:0000256" key="3">
    <source>
        <dbReference type="ARBA" id="ARBA00023008"/>
    </source>
</evidence>
<organism evidence="8 9">
    <name type="scientific">Kocuria flava</name>
    <dbReference type="NCBI Taxonomy" id="446860"/>
    <lineage>
        <taxon>Bacteria</taxon>
        <taxon>Bacillati</taxon>
        <taxon>Actinomycetota</taxon>
        <taxon>Actinomycetes</taxon>
        <taxon>Micrococcales</taxon>
        <taxon>Micrococcaceae</taxon>
        <taxon>Kocuria</taxon>
    </lineage>
</organism>
<keyword evidence="2" id="KW-0560">Oxidoreductase</keyword>
<dbReference type="InterPro" id="IPR011707">
    <property type="entry name" value="Cu-oxidase-like_N"/>
</dbReference>
<dbReference type="PANTHER" id="PTHR11709:SF394">
    <property type="entry name" value="FI03373P-RELATED"/>
    <property type="match status" value="1"/>
</dbReference>
<comment type="caution">
    <text evidence="8">The sequence shown here is derived from an EMBL/GenBank/DDBJ whole genome shotgun (WGS) entry which is preliminary data.</text>
</comment>